<evidence type="ECO:0000256" key="1">
    <source>
        <dbReference type="ARBA" id="ARBA00022801"/>
    </source>
</evidence>
<dbReference type="InterPro" id="IPR038718">
    <property type="entry name" value="SNF2-like_sf"/>
</dbReference>
<organism evidence="5">
    <name type="scientific">Chromera velia CCMP2878</name>
    <dbReference type="NCBI Taxonomy" id="1169474"/>
    <lineage>
        <taxon>Eukaryota</taxon>
        <taxon>Sar</taxon>
        <taxon>Alveolata</taxon>
        <taxon>Colpodellida</taxon>
        <taxon>Chromeraceae</taxon>
        <taxon>Chromera</taxon>
    </lineage>
</organism>
<evidence type="ECO:0000259" key="3">
    <source>
        <dbReference type="PROSITE" id="PS51192"/>
    </source>
</evidence>
<dbReference type="GO" id="GO:0016787">
    <property type="term" value="F:hydrolase activity"/>
    <property type="evidence" value="ECO:0007669"/>
    <property type="project" value="UniProtKB-KW"/>
</dbReference>
<dbReference type="InterPro" id="IPR014001">
    <property type="entry name" value="Helicase_ATP-bd"/>
</dbReference>
<feature type="compositionally biased region" description="Basic residues" evidence="2">
    <location>
        <begin position="350"/>
        <end position="361"/>
    </location>
</feature>
<feature type="region of interest" description="Disordered" evidence="2">
    <location>
        <begin position="780"/>
        <end position="821"/>
    </location>
</feature>
<feature type="compositionally biased region" description="Basic and acidic residues" evidence="2">
    <location>
        <begin position="909"/>
        <end position="920"/>
    </location>
</feature>
<feature type="region of interest" description="Disordered" evidence="2">
    <location>
        <begin position="1"/>
        <end position="486"/>
    </location>
</feature>
<name>A0A0G4GB31_9ALVE</name>
<dbReference type="GO" id="GO:0015616">
    <property type="term" value="F:DNA translocase activity"/>
    <property type="evidence" value="ECO:0007669"/>
    <property type="project" value="TreeGrafter"/>
</dbReference>
<dbReference type="InterPro" id="IPR001650">
    <property type="entry name" value="Helicase_C-like"/>
</dbReference>
<dbReference type="SUPFAM" id="SSF52540">
    <property type="entry name" value="P-loop containing nucleoside triphosphate hydrolases"/>
    <property type="match status" value="2"/>
</dbReference>
<dbReference type="EMBL" id="CDMZ01001035">
    <property type="protein sequence ID" value="CEM26037.1"/>
    <property type="molecule type" value="Genomic_DNA"/>
</dbReference>
<dbReference type="Pfam" id="PF00271">
    <property type="entry name" value="Helicase_C"/>
    <property type="match status" value="1"/>
</dbReference>
<feature type="compositionally biased region" description="Polar residues" evidence="2">
    <location>
        <begin position="208"/>
        <end position="227"/>
    </location>
</feature>
<feature type="compositionally biased region" description="Basic and acidic residues" evidence="2">
    <location>
        <begin position="75"/>
        <end position="89"/>
    </location>
</feature>
<evidence type="ECO:0000259" key="4">
    <source>
        <dbReference type="PROSITE" id="PS51194"/>
    </source>
</evidence>
<feature type="compositionally biased region" description="Polar residues" evidence="2">
    <location>
        <begin position="292"/>
        <end position="304"/>
    </location>
</feature>
<dbReference type="Gene3D" id="3.40.50.10810">
    <property type="entry name" value="Tandem AAA-ATPase domain"/>
    <property type="match status" value="1"/>
</dbReference>
<evidence type="ECO:0000256" key="2">
    <source>
        <dbReference type="SAM" id="MobiDB-lite"/>
    </source>
</evidence>
<dbReference type="InterPro" id="IPR000330">
    <property type="entry name" value="SNF2_N"/>
</dbReference>
<feature type="region of interest" description="Disordered" evidence="2">
    <location>
        <begin position="1216"/>
        <end position="1365"/>
    </location>
</feature>
<dbReference type="PROSITE" id="PS51194">
    <property type="entry name" value="HELICASE_CTER"/>
    <property type="match status" value="1"/>
</dbReference>
<dbReference type="InterPro" id="IPR050496">
    <property type="entry name" value="SNF2_RAD54_helicase_repair"/>
</dbReference>
<feature type="compositionally biased region" description="Acidic residues" evidence="2">
    <location>
        <begin position="470"/>
        <end position="480"/>
    </location>
</feature>
<dbReference type="SMART" id="SM00490">
    <property type="entry name" value="HELICc"/>
    <property type="match status" value="1"/>
</dbReference>
<dbReference type="Gene3D" id="3.40.50.300">
    <property type="entry name" value="P-loop containing nucleotide triphosphate hydrolases"/>
    <property type="match status" value="1"/>
</dbReference>
<feature type="compositionally biased region" description="Low complexity" evidence="2">
    <location>
        <begin position="780"/>
        <end position="794"/>
    </location>
</feature>
<reference evidence="5" key="1">
    <citation type="submission" date="2014-11" db="EMBL/GenBank/DDBJ databases">
        <authorList>
            <person name="Otto D Thomas"/>
            <person name="Naeem Raeece"/>
        </authorList>
    </citation>
    <scope>NUCLEOTIDE SEQUENCE</scope>
</reference>
<protein>
    <submittedName>
        <fullName evidence="5">Uncharacterized protein</fullName>
    </submittedName>
</protein>
<feature type="compositionally biased region" description="Low complexity" evidence="2">
    <location>
        <begin position="1325"/>
        <end position="1341"/>
    </location>
</feature>
<dbReference type="PROSITE" id="PS51192">
    <property type="entry name" value="HELICASE_ATP_BIND_1"/>
    <property type="match status" value="1"/>
</dbReference>
<feature type="domain" description="Helicase ATP-binding" evidence="3">
    <location>
        <begin position="540"/>
        <end position="713"/>
    </location>
</feature>
<evidence type="ECO:0000313" key="5">
    <source>
        <dbReference type="EMBL" id="CEM26037.1"/>
    </source>
</evidence>
<dbReference type="VEuPathDB" id="CryptoDB:Cvel_21023"/>
<dbReference type="CDD" id="cd18793">
    <property type="entry name" value="SF2_C_SNF"/>
    <property type="match status" value="1"/>
</dbReference>
<dbReference type="GO" id="GO:0005524">
    <property type="term" value="F:ATP binding"/>
    <property type="evidence" value="ECO:0007669"/>
    <property type="project" value="InterPro"/>
</dbReference>
<feature type="compositionally biased region" description="Acidic residues" evidence="2">
    <location>
        <begin position="921"/>
        <end position="930"/>
    </location>
</feature>
<dbReference type="Pfam" id="PF00176">
    <property type="entry name" value="SNF2-rel_dom"/>
    <property type="match status" value="1"/>
</dbReference>
<feature type="compositionally biased region" description="Acidic residues" evidence="2">
    <location>
        <begin position="899"/>
        <end position="908"/>
    </location>
</feature>
<feature type="compositionally biased region" description="Basic and acidic residues" evidence="2">
    <location>
        <begin position="808"/>
        <end position="821"/>
    </location>
</feature>
<feature type="compositionally biased region" description="Polar residues" evidence="2">
    <location>
        <begin position="166"/>
        <end position="201"/>
    </location>
</feature>
<sequence length="1365" mass="149661">MSFPGSLHKNLLESPDDENTAPPAPVSPPFSTEKRKSSCGSFRTAFSVSAPTPCAPTPLGAPKEGTTTASGGYEMHARKDLPSTADERVAIPPSRTLYPNLAQEDPFNRLPPEDKAATPSCSSNAPATRPLQQPRSTPLQTEDPSIRQPAHSTWSSPHVHSEEPGNKQNTQTRGSGDVSQPTTFPSLSAPFSHSAMPSASPQPLPQAFTGTARETATINPNFSSLLQSAKPDHKPHARPAPEIVRTPNPSSPAPKKTDAAQDDLFTSPLLAPPSSFRVDTKGREEAEMEEQNIPNTPSLFTPQSQKKDRKKKTNATPSLHWSSSEGEKENDSAGEDDDQSEQEKESPVVHSRRGSVRRSSRKSAQSVRRSSVKNDTECLGEGARVCGESLHWTSDEEEGGGREEIEGQTSERGFGERGASSEPDGGGDPPTRPVCGKSKTRGARFPVGNGKARGGGRRNASAVPEVCGGLEDESDEEDGGTAEGPSRFMEEAGFTFHERDRRFFLKAEGLLKSDQIFSVSEKIYGCLLPHQREGVAWMFSKLFAHRRGGILADDMGLGKTVQCLSAVRGLMESRLASLFLVIVPTSIVTQWEKECVKWLPRGVTVRRYHGTAKQKEYALSDIVSGRGGGVLITTYGTVRNSATELAAVQQKGGGVREWDLIICDEAHQLKSEKAQISRSVRELKSRSRVLLTGTPLPNRPSELWCLMDFASPGLLGNLKSFNQTFARPIERSLAKNANAWEKSMGDEVSVRLRFLIKDAFLRRLKENVIPMEDALQAQSRDAGASASSSSGAVAKAEDGGGAAVSGKQVEHDEKKGDREWRLPPKADLVVWQRQSPGQLDVYKKLMETAVLKEARKKGAADGMRLRVVDRMKKICIAPVTVLPRNRWVWKRGTSREEVSSDEEEEESEKPERGVLQREGVDTDSDDDDEERDRKYEEMEEMIGDLGQTPEDLCDSSCKLSFARRLLPRLRAEGHRVLIFSNFKFMLDLLEFAVLSSLGLRSCRLDGDYSIEERKAIIQRFQEDEDISFLLMTTKVGGFGLNLTCADRVILLDPSWTPSADSQAIDRAHRLGQKKEVVVYRLLCCGAVEDHMYRLQVIKTGISKTATEREGQIAYFSREDKKKFLRLVEPEDTETFARIRQHAAANEQGTRKFEALVERELGSLRHDASVLAISDQSTLYQVLTASVAKDPMARQEAADRVAQMQNEAYDPDQLASFHSFRDTDGHGQSKGPHRPGSGGLGGVGASSCVSVSVSGSTRDPGRDGSLQPRSPVEGETGSSSDIFKELFGDEEEEEGQGRGAQPIFPLSSSSQSAATRTFNALSSSTQPGRPGGPHIQQQQQGKSGRRQTTLIERTPPRLLRQFLDKR</sequence>
<feature type="compositionally biased region" description="Low complexity" evidence="2">
    <location>
        <begin position="1244"/>
        <end position="1255"/>
    </location>
</feature>
<feature type="domain" description="Helicase C-terminal" evidence="4">
    <location>
        <begin position="961"/>
        <end position="1116"/>
    </location>
</feature>
<dbReference type="InterPro" id="IPR049730">
    <property type="entry name" value="SNF2/RAD54-like_C"/>
</dbReference>
<keyword evidence="1" id="KW-0378">Hydrolase</keyword>
<feature type="region of interest" description="Disordered" evidence="2">
    <location>
        <begin position="893"/>
        <end position="933"/>
    </location>
</feature>
<dbReference type="SMART" id="SM00487">
    <property type="entry name" value="DEXDc"/>
    <property type="match status" value="1"/>
</dbReference>
<proteinExistence type="predicted"/>
<gene>
    <name evidence="5" type="ORF">Cvel_21023</name>
</gene>
<feature type="compositionally biased region" description="Polar residues" evidence="2">
    <location>
        <begin position="314"/>
        <end position="324"/>
    </location>
</feature>
<dbReference type="PANTHER" id="PTHR45629:SF7">
    <property type="entry name" value="DNA EXCISION REPAIR PROTEIN ERCC-6-RELATED"/>
    <property type="match status" value="1"/>
</dbReference>
<dbReference type="PANTHER" id="PTHR45629">
    <property type="entry name" value="SNF2/RAD54 FAMILY MEMBER"/>
    <property type="match status" value="1"/>
</dbReference>
<feature type="compositionally biased region" description="Polar residues" evidence="2">
    <location>
        <begin position="1305"/>
        <end position="1324"/>
    </location>
</feature>
<feature type="compositionally biased region" description="Polar residues" evidence="2">
    <location>
        <begin position="38"/>
        <end position="50"/>
    </location>
</feature>
<accession>A0A0G4GB31</accession>
<feature type="compositionally biased region" description="Polar residues" evidence="2">
    <location>
        <begin position="119"/>
        <end position="143"/>
    </location>
</feature>
<dbReference type="InterPro" id="IPR027417">
    <property type="entry name" value="P-loop_NTPase"/>
</dbReference>